<feature type="transmembrane region" description="Helical" evidence="6">
    <location>
        <begin position="435"/>
        <end position="454"/>
    </location>
</feature>
<reference evidence="8 9" key="1">
    <citation type="journal article" date="2007" name="Science">
        <title>The Calyptogena magnifica chemoautotrophic symbiont genome.</title>
        <authorList>
            <person name="Newton I.L.G."/>
            <person name="Woyke T."/>
            <person name="Auchtung T.A."/>
            <person name="Dilly G.F."/>
            <person name="Dutton R.J."/>
            <person name="Fisher M.C."/>
            <person name="Fontanez K.M."/>
            <person name="Lau E."/>
            <person name="Stewart F.J."/>
            <person name="Richardson P.M."/>
            <person name="Barry K.W."/>
            <person name="Saunders E."/>
            <person name="Detter J.C."/>
            <person name="Wu D."/>
            <person name="Eisen J.A."/>
            <person name="Cavanaugh C.M."/>
        </authorList>
    </citation>
    <scope>NUCLEOTIDE SEQUENCE [LARGE SCALE GENOMIC DNA]</scope>
    <source>
        <strain evidence="8 9">Cm</strain>
    </source>
</reference>
<dbReference type="PROSITE" id="PS50156">
    <property type="entry name" value="SSD"/>
    <property type="match status" value="2"/>
</dbReference>
<dbReference type="InterPro" id="IPR000731">
    <property type="entry name" value="SSD"/>
</dbReference>
<evidence type="ECO:0000256" key="4">
    <source>
        <dbReference type="ARBA" id="ARBA00022989"/>
    </source>
</evidence>
<keyword evidence="9" id="KW-1185">Reference proteome</keyword>
<keyword evidence="2" id="KW-1003">Cell membrane</keyword>
<dbReference type="Gene3D" id="1.20.1640.10">
    <property type="entry name" value="Multidrug efflux transporter AcrB transmembrane domain"/>
    <property type="match status" value="2"/>
</dbReference>
<evidence type="ECO:0000256" key="3">
    <source>
        <dbReference type="ARBA" id="ARBA00022692"/>
    </source>
</evidence>
<dbReference type="SUPFAM" id="SSF82866">
    <property type="entry name" value="Multidrug efflux transporter AcrB transmembrane domain"/>
    <property type="match status" value="2"/>
</dbReference>
<feature type="domain" description="SSD" evidence="7">
    <location>
        <begin position="659"/>
        <end position="786"/>
    </location>
</feature>
<evidence type="ECO:0000313" key="8">
    <source>
        <dbReference type="EMBL" id="ABL02673.1"/>
    </source>
</evidence>
<dbReference type="KEGG" id="rma:Rmag_0965"/>
<evidence type="ECO:0000259" key="7">
    <source>
        <dbReference type="PROSITE" id="PS50156"/>
    </source>
</evidence>
<dbReference type="OrthoDB" id="9759187at2"/>
<feature type="transmembrane region" description="Helical" evidence="6">
    <location>
        <begin position="636"/>
        <end position="654"/>
    </location>
</feature>
<evidence type="ECO:0000256" key="5">
    <source>
        <dbReference type="ARBA" id="ARBA00023136"/>
    </source>
</evidence>
<proteinExistence type="predicted"/>
<dbReference type="HOGENOM" id="CLU_008861_3_1_6"/>
<dbReference type="PANTHER" id="PTHR33406:SF12">
    <property type="entry name" value="BLR2997 PROTEIN"/>
    <property type="match status" value="1"/>
</dbReference>
<organism evidence="8 9">
    <name type="scientific">Ruthia magnifica subsp. Calyptogena magnifica</name>
    <dbReference type="NCBI Taxonomy" id="413404"/>
    <lineage>
        <taxon>Bacteria</taxon>
        <taxon>Pseudomonadati</taxon>
        <taxon>Pseudomonadota</taxon>
        <taxon>Gammaproteobacteria</taxon>
        <taxon>Candidatus Pseudothioglobaceae</taxon>
        <taxon>Candidatus Ruthturnera</taxon>
    </lineage>
</organism>
<accession>A1AXL6</accession>
<dbReference type="InterPro" id="IPR050545">
    <property type="entry name" value="Mycobact_MmpL"/>
</dbReference>
<dbReference type="GO" id="GO:0005886">
    <property type="term" value="C:plasma membrane"/>
    <property type="evidence" value="ECO:0007669"/>
    <property type="project" value="UniProtKB-SubCell"/>
</dbReference>
<dbReference type="eggNOG" id="COG1033">
    <property type="taxonomic scope" value="Bacteria"/>
</dbReference>
<name>A1AXL6_RUTMC</name>
<protein>
    <submittedName>
        <fullName evidence="8">Integral membrane protein</fullName>
    </submittedName>
</protein>
<evidence type="ECO:0000313" key="9">
    <source>
        <dbReference type="Proteomes" id="UP000002587"/>
    </source>
</evidence>
<evidence type="ECO:0000256" key="6">
    <source>
        <dbReference type="SAM" id="Phobius"/>
    </source>
</evidence>
<dbReference type="Proteomes" id="UP000002587">
    <property type="component" value="Chromosome"/>
</dbReference>
<keyword evidence="3 6" id="KW-0812">Transmembrane</keyword>
<feature type="transmembrane region" description="Helical" evidence="6">
    <location>
        <begin position="384"/>
        <end position="410"/>
    </location>
</feature>
<keyword evidence="5 6" id="KW-0472">Membrane</keyword>
<dbReference type="InterPro" id="IPR004869">
    <property type="entry name" value="MMPL_dom"/>
</dbReference>
<dbReference type="EMBL" id="CP000488">
    <property type="protein sequence ID" value="ABL02673.1"/>
    <property type="molecule type" value="Genomic_DNA"/>
</dbReference>
<sequence>MNVFFGFVLKKPLLGLALLSLVTIFFIAQIPDFQLDASSDSLVLEGDENLRYYQSIKKNYGSDDYLVISYQVEGNLLASEQLNHLRKFRQKLIKINQVKSVTTILDVPLFRSPPLSLANLADENISIDNSNADLILANDEFKNSPLYANNLVSKDGKTTAILVVLKDNHKFKKLRENRDKMRIKMADNKLSDDQKLKLKIIEKQVLKNTIVQSELQTQTIAKIRTTISQHSDKARLFLGGLPMITSDIVAYIGSDLIIFSLAVIGLMSLILMIIFKSIRWVIIPIGISIVSALIMTGILAYLGWKVTVISSNFFSLLLVMTLSVIIHLVVRYREIAQLNPDLDSSQLIKDTLLQMFKPCLFTTLTTFVAFGSLLISGIRPVIDFGWMMSIGVTIAFMLSFLAFPMIMSLLSKEKISKHKTELSVTTSLAKFVEKFGNHLLVVLIIFVIGAWFGISKLSVENRFIDFFKKNTEINQGLTLIDKKLGGTIPLEIIFDDLAEDYWFDEDLRDEIHEVHQYLDSLKETGKVLSIDILMQLLTQANNDEKLNGFFLNIIRLQLPESAKKQVLYPYLSEDSRQLRMVVRILETNKELKRSELIDKIKHHISTNLRFKADSFHLNGMFVLYNNMLQSLFESQIKTIAIVFMMIFIMFLFIFKSISLSILALIPNTLPSLFILGIMGLLNISLDLMTITISAIAIGIGVDNAIHYIHRFKDEFKKDRDYIATMYRSHASIGLAMFYTSITVTMGFLILALSNFIPSIYFGVFTAIAMLSALLTNLTLLPKLILMVKPKINL</sequence>
<feature type="transmembrane region" description="Helical" evidence="6">
    <location>
        <begin position="687"/>
        <end position="709"/>
    </location>
</feature>
<gene>
    <name evidence="8" type="ordered locus">Rmag_0965</name>
</gene>
<dbReference type="Pfam" id="PF03176">
    <property type="entry name" value="MMPL"/>
    <property type="match status" value="2"/>
</dbReference>
<feature type="transmembrane region" description="Helical" evidence="6">
    <location>
        <begin position="359"/>
        <end position="378"/>
    </location>
</feature>
<comment type="subcellular location">
    <subcellularLocation>
        <location evidence="1">Cell membrane</location>
        <topology evidence="1">Multi-pass membrane protein</topology>
    </subcellularLocation>
</comment>
<dbReference type="AlphaFoldDB" id="A1AXL6"/>
<dbReference type="PANTHER" id="PTHR33406">
    <property type="entry name" value="MEMBRANE PROTEIN MJ1562-RELATED"/>
    <property type="match status" value="1"/>
</dbReference>
<feature type="transmembrane region" description="Helical" evidence="6">
    <location>
        <begin position="308"/>
        <end position="330"/>
    </location>
</feature>
<feature type="domain" description="SSD" evidence="7">
    <location>
        <begin position="287"/>
        <end position="409"/>
    </location>
</feature>
<feature type="transmembrane region" description="Helical" evidence="6">
    <location>
        <begin position="248"/>
        <end position="274"/>
    </location>
</feature>
<dbReference type="STRING" id="413404.Rmag_0965"/>
<evidence type="ECO:0000256" key="2">
    <source>
        <dbReference type="ARBA" id="ARBA00022475"/>
    </source>
</evidence>
<evidence type="ECO:0000256" key="1">
    <source>
        <dbReference type="ARBA" id="ARBA00004651"/>
    </source>
</evidence>
<dbReference type="RefSeq" id="WP_011738298.1">
    <property type="nucleotide sequence ID" value="NC_008610.1"/>
</dbReference>
<feature type="transmembrane region" description="Helical" evidence="6">
    <location>
        <begin position="730"/>
        <end position="753"/>
    </location>
</feature>
<feature type="transmembrane region" description="Helical" evidence="6">
    <location>
        <begin position="661"/>
        <end position="681"/>
    </location>
</feature>
<feature type="transmembrane region" description="Helical" evidence="6">
    <location>
        <begin position="759"/>
        <end position="780"/>
    </location>
</feature>
<feature type="transmembrane region" description="Helical" evidence="6">
    <location>
        <begin position="281"/>
        <end position="302"/>
    </location>
</feature>
<keyword evidence="4 6" id="KW-1133">Transmembrane helix</keyword>